<sequence>FREMLNKLPKEKQTELLAKAEKGEVVNFEKLLREIPSKITSTVELNDNASTGLRALKNQAHDVGDKFHRLKDIMIGTFAAQALIGGIHAITHGIKEMTEAGMEYNKEQDTMKTVWTALTTEAPQDGKELVDYINNLSQHSIYAA</sequence>
<evidence type="ECO:0000313" key="2">
    <source>
        <dbReference type="Proteomes" id="UP001138621"/>
    </source>
</evidence>
<name>A0AA40V805_STUST</name>
<evidence type="ECO:0000313" key="1">
    <source>
        <dbReference type="EMBL" id="MBA1307735.1"/>
    </source>
</evidence>
<accession>A0AA40V805</accession>
<reference evidence="1" key="1">
    <citation type="submission" date="2020-02" db="EMBL/GenBank/DDBJ databases">
        <title>Synteny-based analysis reveals conserved mechanism for high triclosan tolerance in Pseudomonas, as well as instances of horizontal transfer.</title>
        <authorList>
            <person name="Mcfarland A.G."/>
            <person name="Bertucci H.K."/>
            <person name="Litmann E."/>
            <person name="Shen J."/>
            <person name="Huttenhower C."/>
            <person name="Hartmann E.M."/>
        </authorList>
    </citation>
    <scope>NUCLEOTIDE SEQUENCE</scope>
    <source>
        <strain evidence="1">109A1</strain>
    </source>
</reference>
<gene>
    <name evidence="1" type="ORF">G7024_25670</name>
</gene>
<feature type="non-terminal residue" evidence="1">
    <location>
        <position position="1"/>
    </location>
</feature>
<organism evidence="1 2">
    <name type="scientific">Stutzerimonas stutzeri</name>
    <name type="common">Pseudomonas stutzeri</name>
    <dbReference type="NCBI Taxonomy" id="316"/>
    <lineage>
        <taxon>Bacteria</taxon>
        <taxon>Pseudomonadati</taxon>
        <taxon>Pseudomonadota</taxon>
        <taxon>Gammaproteobacteria</taxon>
        <taxon>Pseudomonadales</taxon>
        <taxon>Pseudomonadaceae</taxon>
        <taxon>Stutzerimonas</taxon>
    </lineage>
</organism>
<dbReference type="RefSeq" id="WP_181123024.1">
    <property type="nucleotide sequence ID" value="NZ_JAAMRD010000298.1"/>
</dbReference>
<dbReference type="AlphaFoldDB" id="A0AA40V805"/>
<dbReference type="EMBL" id="JAAMRD010000298">
    <property type="protein sequence ID" value="MBA1307735.1"/>
    <property type="molecule type" value="Genomic_DNA"/>
</dbReference>
<protein>
    <submittedName>
        <fullName evidence="1">Uncharacterized protein</fullName>
    </submittedName>
</protein>
<proteinExistence type="predicted"/>
<comment type="caution">
    <text evidence="1">The sequence shown here is derived from an EMBL/GenBank/DDBJ whole genome shotgun (WGS) entry which is preliminary data.</text>
</comment>
<dbReference type="Proteomes" id="UP001138621">
    <property type="component" value="Unassembled WGS sequence"/>
</dbReference>
<feature type="non-terminal residue" evidence="1">
    <location>
        <position position="144"/>
    </location>
</feature>